<evidence type="ECO:0000256" key="4">
    <source>
        <dbReference type="PROSITE-ProRule" id="PRU00335"/>
    </source>
</evidence>
<dbReference type="InterPro" id="IPR001647">
    <property type="entry name" value="HTH_TetR"/>
</dbReference>
<dbReference type="SUPFAM" id="SSF46689">
    <property type="entry name" value="Homeodomain-like"/>
    <property type="match status" value="1"/>
</dbReference>
<name>A0A4Y9LI08_9BRAD</name>
<feature type="DNA-binding region" description="H-T-H motif" evidence="4">
    <location>
        <begin position="53"/>
        <end position="72"/>
    </location>
</feature>
<evidence type="ECO:0000256" key="3">
    <source>
        <dbReference type="ARBA" id="ARBA00023163"/>
    </source>
</evidence>
<keyword evidence="3" id="KW-0804">Transcription</keyword>
<keyword evidence="8" id="KW-1185">Reference proteome</keyword>
<dbReference type="Proteomes" id="UP000297966">
    <property type="component" value="Unassembled WGS sequence"/>
</dbReference>
<reference evidence="7 8" key="1">
    <citation type="submission" date="2019-03" db="EMBL/GenBank/DDBJ databases">
        <title>Bradyrhizobium diversity isolated from nodules of Chamaecrista fasciculata.</title>
        <authorList>
            <person name="Klepa M.S."/>
            <person name="Urquiaga M.O."/>
            <person name="Hungria M."/>
            <person name="Delamuta J.R."/>
        </authorList>
    </citation>
    <scope>NUCLEOTIDE SEQUENCE [LARGE SCALE GENOMIC DNA]</scope>
    <source>
        <strain evidence="7 8">CNPSo 3448</strain>
    </source>
</reference>
<evidence type="ECO:0000259" key="6">
    <source>
        <dbReference type="PROSITE" id="PS50977"/>
    </source>
</evidence>
<keyword evidence="2 4" id="KW-0238">DNA-binding</keyword>
<feature type="compositionally biased region" description="Basic and acidic residues" evidence="5">
    <location>
        <begin position="1"/>
        <end position="12"/>
    </location>
</feature>
<accession>A0A4Y9LI08</accession>
<dbReference type="Pfam" id="PF17928">
    <property type="entry name" value="TetR_C_22"/>
    <property type="match status" value="1"/>
</dbReference>
<dbReference type="GO" id="GO:0000976">
    <property type="term" value="F:transcription cis-regulatory region binding"/>
    <property type="evidence" value="ECO:0007669"/>
    <property type="project" value="TreeGrafter"/>
</dbReference>
<feature type="domain" description="HTH tetR-type" evidence="6">
    <location>
        <begin position="30"/>
        <end position="90"/>
    </location>
</feature>
<dbReference type="Pfam" id="PF00440">
    <property type="entry name" value="TetR_N"/>
    <property type="match status" value="1"/>
</dbReference>
<protein>
    <submittedName>
        <fullName evidence="7">TetR/AcrR family transcriptional regulator</fullName>
    </submittedName>
</protein>
<evidence type="ECO:0000256" key="5">
    <source>
        <dbReference type="SAM" id="MobiDB-lite"/>
    </source>
</evidence>
<evidence type="ECO:0000313" key="8">
    <source>
        <dbReference type="Proteomes" id="UP000297966"/>
    </source>
</evidence>
<dbReference type="PRINTS" id="PR00455">
    <property type="entry name" value="HTHTETR"/>
</dbReference>
<dbReference type="PANTHER" id="PTHR30055:SF234">
    <property type="entry name" value="HTH-TYPE TRANSCRIPTIONAL REGULATOR BETI"/>
    <property type="match status" value="1"/>
</dbReference>
<dbReference type="AlphaFoldDB" id="A0A4Y9LI08"/>
<dbReference type="Gene3D" id="1.10.357.10">
    <property type="entry name" value="Tetracycline Repressor, domain 2"/>
    <property type="match status" value="1"/>
</dbReference>
<dbReference type="InterPro" id="IPR041674">
    <property type="entry name" value="TetR_C_22"/>
</dbReference>
<dbReference type="InterPro" id="IPR009057">
    <property type="entry name" value="Homeodomain-like_sf"/>
</dbReference>
<sequence length="217" mass="24271">MPERKSRTDKKTTHAAARRAPLVPTQERSRERFDRILTAAAEILTEKGSDAFRMSDIVERTGIAFGSLYQYFPDKSTVIGTLAERCNAIGRECVQRDLAEMKKLSDLHPALCRITDGYNQMFREHPVMHHIWQATQADRSLQKIDGEDVAYLAGLLREALKCVAPKQPATALTSFSQLAMIQIAAAVRHAIALPPAEARRTLDLFKRMLPKDLSALG</sequence>
<gene>
    <name evidence="7" type="ORF">E4K65_35335</name>
</gene>
<dbReference type="PROSITE" id="PS50977">
    <property type="entry name" value="HTH_TETR_2"/>
    <property type="match status" value="1"/>
</dbReference>
<keyword evidence="1" id="KW-0805">Transcription regulation</keyword>
<dbReference type="GO" id="GO:0003700">
    <property type="term" value="F:DNA-binding transcription factor activity"/>
    <property type="evidence" value="ECO:0007669"/>
    <property type="project" value="TreeGrafter"/>
</dbReference>
<proteinExistence type="predicted"/>
<dbReference type="InterPro" id="IPR050109">
    <property type="entry name" value="HTH-type_TetR-like_transc_reg"/>
</dbReference>
<evidence type="ECO:0000256" key="2">
    <source>
        <dbReference type="ARBA" id="ARBA00023125"/>
    </source>
</evidence>
<comment type="caution">
    <text evidence="7">The sequence shown here is derived from an EMBL/GenBank/DDBJ whole genome shotgun (WGS) entry which is preliminary data.</text>
</comment>
<organism evidence="7 8">
    <name type="scientific">Bradyrhizobium niftali</name>
    <dbReference type="NCBI Taxonomy" id="2560055"/>
    <lineage>
        <taxon>Bacteria</taxon>
        <taxon>Pseudomonadati</taxon>
        <taxon>Pseudomonadota</taxon>
        <taxon>Alphaproteobacteria</taxon>
        <taxon>Hyphomicrobiales</taxon>
        <taxon>Nitrobacteraceae</taxon>
        <taxon>Bradyrhizobium</taxon>
    </lineage>
</organism>
<dbReference type="EMBL" id="SPQT01000028">
    <property type="protein sequence ID" value="TFV42054.1"/>
    <property type="molecule type" value="Genomic_DNA"/>
</dbReference>
<dbReference type="OrthoDB" id="9808189at2"/>
<dbReference type="PANTHER" id="PTHR30055">
    <property type="entry name" value="HTH-TYPE TRANSCRIPTIONAL REGULATOR RUTR"/>
    <property type="match status" value="1"/>
</dbReference>
<evidence type="ECO:0000256" key="1">
    <source>
        <dbReference type="ARBA" id="ARBA00023015"/>
    </source>
</evidence>
<feature type="region of interest" description="Disordered" evidence="5">
    <location>
        <begin position="1"/>
        <end position="28"/>
    </location>
</feature>
<evidence type="ECO:0000313" key="7">
    <source>
        <dbReference type="EMBL" id="TFV42054.1"/>
    </source>
</evidence>
<dbReference type="RefSeq" id="WP_135178065.1">
    <property type="nucleotide sequence ID" value="NZ_SPQT01000028.1"/>
</dbReference>